<dbReference type="OrthoDB" id="7466225at2"/>
<dbReference type="Pfam" id="PF01933">
    <property type="entry name" value="CofD"/>
    <property type="match status" value="1"/>
</dbReference>
<dbReference type="EMBL" id="SMBX01000001">
    <property type="protein sequence ID" value="TCV02867.1"/>
    <property type="molecule type" value="Genomic_DNA"/>
</dbReference>
<evidence type="ECO:0000313" key="3">
    <source>
        <dbReference type="EMBL" id="TCV02867.1"/>
    </source>
</evidence>
<proteinExistence type="inferred from homology"/>
<comment type="caution">
    <text evidence="3">The sequence shown here is derived from an EMBL/GenBank/DDBJ whole genome shotgun (WGS) entry which is preliminary data.</text>
</comment>
<dbReference type="Proteomes" id="UP000294692">
    <property type="component" value="Unassembled WGS sequence"/>
</dbReference>
<dbReference type="CDD" id="cd07186">
    <property type="entry name" value="CofD_like"/>
    <property type="match status" value="1"/>
</dbReference>
<dbReference type="PANTHER" id="PTHR43007:SF1">
    <property type="entry name" value="2-PHOSPHO-L-LACTATE TRANSFERASE"/>
    <property type="match status" value="1"/>
</dbReference>
<dbReference type="InterPro" id="IPR038136">
    <property type="entry name" value="CofD-like_dom_sf"/>
</dbReference>
<organism evidence="3 4">
    <name type="scientific">Paracandidimonas soli</name>
    <dbReference type="NCBI Taxonomy" id="1917182"/>
    <lineage>
        <taxon>Bacteria</taxon>
        <taxon>Pseudomonadati</taxon>
        <taxon>Pseudomonadota</taxon>
        <taxon>Betaproteobacteria</taxon>
        <taxon>Burkholderiales</taxon>
        <taxon>Alcaligenaceae</taxon>
        <taxon>Paracandidimonas</taxon>
    </lineage>
</organism>
<name>A0A4R3VC33_9BURK</name>
<gene>
    <name evidence="3" type="ORF">EV686_101325</name>
</gene>
<evidence type="ECO:0000256" key="1">
    <source>
        <dbReference type="ARBA" id="ARBA00022679"/>
    </source>
</evidence>
<dbReference type="NCBIfam" id="TIGR01819">
    <property type="entry name" value="F420_cofD"/>
    <property type="match status" value="1"/>
</dbReference>
<dbReference type="HAMAP" id="MF_01257">
    <property type="entry name" value="CofD"/>
    <property type="match status" value="1"/>
</dbReference>
<dbReference type="InterPro" id="IPR002882">
    <property type="entry name" value="CofD"/>
</dbReference>
<evidence type="ECO:0000313" key="4">
    <source>
        <dbReference type="Proteomes" id="UP000294692"/>
    </source>
</evidence>
<sequence>MKTGGRVVALSGGVGGAKLASGLAGLLGARLTVIVNTGDDFEHLGLSISPDIDSVLYALAGLNDEQRGWGRRGETWSCMEELARLGEEDWFQLGDRDLAMHVARSHGLASGRTLSAVTAGHARRLGIEASILPMSDDPVRTTVHTDVGPLSFQHYFVKHQCRPVVRGMHFEGAEDAAVSGAALAALREEGLETIVLCPSNPYLSIDPILALPGMRDALAAAGVPIVAVSPLVGGRALKGPAAKLLDELGGLHGNAGVVRKYDGLIDGLVIDVEDEAEASELGVPVLVTHTVMNSEASRRALAQDCLSFSRSLRGKRP</sequence>
<dbReference type="PANTHER" id="PTHR43007">
    <property type="entry name" value="2-PHOSPHO-L-LACTATE TRANSFERASE"/>
    <property type="match status" value="1"/>
</dbReference>
<dbReference type="SUPFAM" id="SSF142338">
    <property type="entry name" value="CofD-like"/>
    <property type="match status" value="1"/>
</dbReference>
<evidence type="ECO:0000256" key="2">
    <source>
        <dbReference type="ARBA" id="ARBA00022842"/>
    </source>
</evidence>
<keyword evidence="1 3" id="KW-0808">Transferase</keyword>
<dbReference type="RefSeq" id="WP_132472798.1">
    <property type="nucleotide sequence ID" value="NZ_JBHRVM010000001.1"/>
</dbReference>
<keyword evidence="2" id="KW-0460">Magnesium</keyword>
<dbReference type="GO" id="GO:0000287">
    <property type="term" value="F:magnesium ion binding"/>
    <property type="evidence" value="ECO:0007669"/>
    <property type="project" value="InterPro"/>
</dbReference>
<protein>
    <submittedName>
        <fullName evidence="3">LPPG:FO 2-phospho-L-lactate transferase</fullName>
    </submittedName>
</protein>
<dbReference type="GO" id="GO:0043743">
    <property type="term" value="F:LPPG:FO 2-phospho-L-lactate transferase activity"/>
    <property type="evidence" value="ECO:0007669"/>
    <property type="project" value="InterPro"/>
</dbReference>
<dbReference type="Gene3D" id="3.40.50.10680">
    <property type="entry name" value="CofD-like domains"/>
    <property type="match status" value="1"/>
</dbReference>
<accession>A0A4R3VC33</accession>
<keyword evidence="4" id="KW-1185">Reference proteome</keyword>
<reference evidence="3 4" key="1">
    <citation type="submission" date="2019-03" db="EMBL/GenBank/DDBJ databases">
        <title>Genomic Encyclopedia of Type Strains, Phase IV (KMG-IV): sequencing the most valuable type-strain genomes for metagenomic binning, comparative biology and taxonomic classification.</title>
        <authorList>
            <person name="Goeker M."/>
        </authorList>
    </citation>
    <scope>NUCLEOTIDE SEQUENCE [LARGE SCALE GENOMIC DNA]</scope>
    <source>
        <strain evidence="3 4">DSM 100048</strain>
    </source>
</reference>
<dbReference type="InterPro" id="IPR010115">
    <property type="entry name" value="FbiA/CofD"/>
</dbReference>
<dbReference type="Gene3D" id="1.10.8.240">
    <property type="entry name" value="CofD-like domain"/>
    <property type="match status" value="1"/>
</dbReference>
<dbReference type="AlphaFoldDB" id="A0A4R3VC33"/>